<evidence type="ECO:0008006" key="4">
    <source>
        <dbReference type="Google" id="ProtNLM"/>
    </source>
</evidence>
<proteinExistence type="predicted"/>
<dbReference type="EMBL" id="JAQQPM010000004">
    <property type="protein sequence ID" value="KAK2071272.1"/>
    <property type="molecule type" value="Genomic_DNA"/>
</dbReference>
<feature type="compositionally biased region" description="Basic and acidic residues" evidence="1">
    <location>
        <begin position="87"/>
        <end position="99"/>
    </location>
</feature>
<evidence type="ECO:0000256" key="1">
    <source>
        <dbReference type="SAM" id="MobiDB-lite"/>
    </source>
</evidence>
<dbReference type="AlphaFoldDB" id="A0AAD9I6N9"/>
<name>A0AAD9I6N9_9PEZI</name>
<evidence type="ECO:0000313" key="2">
    <source>
        <dbReference type="EMBL" id="KAK2071272.1"/>
    </source>
</evidence>
<organism evidence="2 3">
    <name type="scientific">Phyllachora maydis</name>
    <dbReference type="NCBI Taxonomy" id="1825666"/>
    <lineage>
        <taxon>Eukaryota</taxon>
        <taxon>Fungi</taxon>
        <taxon>Dikarya</taxon>
        <taxon>Ascomycota</taxon>
        <taxon>Pezizomycotina</taxon>
        <taxon>Sordariomycetes</taxon>
        <taxon>Sordariomycetidae</taxon>
        <taxon>Phyllachorales</taxon>
        <taxon>Phyllachoraceae</taxon>
        <taxon>Phyllachora</taxon>
    </lineage>
</organism>
<dbReference type="Proteomes" id="UP001217918">
    <property type="component" value="Unassembled WGS sequence"/>
</dbReference>
<protein>
    <recommendedName>
        <fullName evidence="4">Ribosome biogenesis protein ALB1</fullName>
    </recommendedName>
</protein>
<comment type="caution">
    <text evidence="2">The sequence shown here is derived from an EMBL/GenBank/DDBJ whole genome shotgun (WGS) entry which is preliminary data.</text>
</comment>
<evidence type="ECO:0000313" key="3">
    <source>
        <dbReference type="Proteomes" id="UP001217918"/>
    </source>
</evidence>
<feature type="region of interest" description="Disordered" evidence="1">
    <location>
        <begin position="86"/>
        <end position="119"/>
    </location>
</feature>
<gene>
    <name evidence="2" type="ORF">P8C59_005709</name>
</gene>
<accession>A0AAD9I6N9</accession>
<reference evidence="2" key="1">
    <citation type="journal article" date="2023" name="Mol. Plant Microbe Interact.">
        <title>Elucidating the Obligate Nature and Biological Capacity of an Invasive Fungal Corn Pathogen.</title>
        <authorList>
            <person name="MacCready J.S."/>
            <person name="Roggenkamp E.M."/>
            <person name="Gdanetz K."/>
            <person name="Chilvers M.I."/>
        </authorList>
    </citation>
    <scope>NUCLEOTIDE SEQUENCE</scope>
    <source>
        <strain evidence="2">PM02</strain>
    </source>
</reference>
<sequence length="137" mass="14972">MPSVKNPNFTSKNRVAVRAAKLKAQRRKQSDAGRAAAVLGAAALAKTDLRRGARPGLLPTSGPNRALSRKKARKLEKQMAHALKRKMAAEGEVDMKDAPAGKSTNGEKMAKTRQAQAEVDVEMDVEWWKRPETQDSP</sequence>
<keyword evidence="3" id="KW-1185">Reference proteome</keyword>